<dbReference type="Proteomes" id="UP000053060">
    <property type="component" value="Unassembled WGS sequence"/>
</dbReference>
<organism evidence="1 2">
    <name type="scientific">Rhodococcus pyridinivorans KG-16</name>
    <dbReference type="NCBI Taxonomy" id="1441730"/>
    <lineage>
        <taxon>Bacteria</taxon>
        <taxon>Bacillati</taxon>
        <taxon>Actinomycetota</taxon>
        <taxon>Actinomycetes</taxon>
        <taxon>Mycobacteriales</taxon>
        <taxon>Nocardiaceae</taxon>
        <taxon>Rhodococcus</taxon>
    </lineage>
</organism>
<evidence type="ECO:0000313" key="2">
    <source>
        <dbReference type="Proteomes" id="UP000053060"/>
    </source>
</evidence>
<sequence>MTAFVIEYNRKTADRTVTSFPGVEGRRAAMRRRLELEKSRTDKDVEIVSLVSDSLETLRRTHSRYFQGRELAANA</sequence>
<dbReference type="EMBL" id="AZXY01000006">
    <property type="protein sequence ID" value="KSZ58097.1"/>
    <property type="molecule type" value="Genomic_DNA"/>
</dbReference>
<proteinExistence type="predicted"/>
<comment type="caution">
    <text evidence="1">The sequence shown here is derived from an EMBL/GenBank/DDBJ whole genome shotgun (WGS) entry which is preliminary data.</text>
</comment>
<reference evidence="1 2" key="2">
    <citation type="journal article" date="2016" name="Genome Announc.">
        <title>Draft Genome Sequence of a Versatile Hydrocarbon-Degrading Bacterium, Rhodococcus pyridinivorans Strain KG-16, Collected from Oil Fields in India.</title>
        <authorList>
            <person name="Aggarwal R.K."/>
            <person name="Dawar C."/>
            <person name="Phanindranath R."/>
            <person name="Mutnuri L."/>
            <person name="Dayal A.M."/>
        </authorList>
    </citation>
    <scope>NUCLEOTIDE SEQUENCE [LARGE SCALE GENOMIC DNA]</scope>
    <source>
        <strain evidence="1 2">KG-16</strain>
    </source>
</reference>
<reference evidence="2" key="1">
    <citation type="submission" date="2015-01" db="EMBL/GenBank/DDBJ databases">
        <title>Draft genome sequence of Rhodococcus pyridinivorans strain KG-16, a hydrocarbon-degrading bacterium.</title>
        <authorList>
            <person name="Aggarwal R.K."/>
            <person name="Dawar C."/>
        </authorList>
    </citation>
    <scope>NUCLEOTIDE SEQUENCE [LARGE SCALE GENOMIC DNA]</scope>
    <source>
        <strain evidence="2">KG-16</strain>
    </source>
</reference>
<dbReference type="PATRIC" id="fig|1441730.3.peg.2671"/>
<evidence type="ECO:0000313" key="1">
    <source>
        <dbReference type="EMBL" id="KSZ58097.1"/>
    </source>
</evidence>
<name>A0A0V9UJA2_9NOCA</name>
<dbReference type="AlphaFoldDB" id="A0A0V9UJA2"/>
<accession>A0A0V9UJA2</accession>
<protein>
    <submittedName>
        <fullName evidence="1">Uncharacterized protein</fullName>
    </submittedName>
</protein>
<gene>
    <name evidence="1" type="ORF">Z045_12850</name>
</gene>